<dbReference type="AlphaFoldDB" id="A0AAE0MQY6"/>
<dbReference type="Proteomes" id="UP001278500">
    <property type="component" value="Unassembled WGS sequence"/>
</dbReference>
<reference evidence="2" key="1">
    <citation type="journal article" date="2023" name="Mol. Phylogenet. Evol.">
        <title>Genome-scale phylogeny and comparative genomics of the fungal order Sordariales.</title>
        <authorList>
            <person name="Hensen N."/>
            <person name="Bonometti L."/>
            <person name="Westerberg I."/>
            <person name="Brannstrom I.O."/>
            <person name="Guillou S."/>
            <person name="Cros-Aarteil S."/>
            <person name="Calhoun S."/>
            <person name="Haridas S."/>
            <person name="Kuo A."/>
            <person name="Mondo S."/>
            <person name="Pangilinan J."/>
            <person name="Riley R."/>
            <person name="LaButti K."/>
            <person name="Andreopoulos B."/>
            <person name="Lipzen A."/>
            <person name="Chen C."/>
            <person name="Yan M."/>
            <person name="Daum C."/>
            <person name="Ng V."/>
            <person name="Clum A."/>
            <person name="Steindorff A."/>
            <person name="Ohm R.A."/>
            <person name="Martin F."/>
            <person name="Silar P."/>
            <person name="Natvig D.O."/>
            <person name="Lalanne C."/>
            <person name="Gautier V."/>
            <person name="Ament-Velasquez S.L."/>
            <person name="Kruys A."/>
            <person name="Hutchinson M.I."/>
            <person name="Powell A.J."/>
            <person name="Barry K."/>
            <person name="Miller A.N."/>
            <person name="Grigoriev I.V."/>
            <person name="Debuchy R."/>
            <person name="Gladieux P."/>
            <person name="Hiltunen Thoren M."/>
            <person name="Johannesson H."/>
        </authorList>
    </citation>
    <scope>NUCLEOTIDE SEQUENCE</scope>
    <source>
        <strain evidence="2">CBS 560.94</strain>
    </source>
</reference>
<feature type="compositionally biased region" description="Polar residues" evidence="1">
    <location>
        <begin position="526"/>
        <end position="538"/>
    </location>
</feature>
<dbReference type="RefSeq" id="XP_062681002.1">
    <property type="nucleotide sequence ID" value="XM_062827053.1"/>
</dbReference>
<dbReference type="EMBL" id="JAUEPP010000005">
    <property type="protein sequence ID" value="KAK3343209.1"/>
    <property type="molecule type" value="Genomic_DNA"/>
</dbReference>
<feature type="region of interest" description="Disordered" evidence="1">
    <location>
        <begin position="517"/>
        <end position="538"/>
    </location>
</feature>
<gene>
    <name evidence="2" type="ORF">B0H65DRAFT_470725</name>
</gene>
<feature type="compositionally biased region" description="Low complexity" evidence="1">
    <location>
        <begin position="564"/>
        <end position="579"/>
    </location>
</feature>
<dbReference type="GeneID" id="87864207"/>
<sequence>MARTRRTIQPPHVLPGHSLRQTPWANPHIWDAADLPAQWPPESSPVHDIDQVCTTPWGLQGRYHCEHKPGDHEYIWLPSFFRDLGPAWNPGLRMERTIRGRWVRDHIVRKNTGSMSAYRFLRPPLRRPGAPPEPLSLPQDHVMQAYPLEHEDVVCTADLDMADVPDATIKPYPGGRGMLDKLPVELLRMIIEYLVPTGCTYSFFMADRRNNYPEPRSFCSVVHQMVPVWRSKKRDDQDIKEQVADGMDQMASDLENDYDPYFSDNETYEEMSQEDNKLRKETIQKGSAHMALASVNRTFQDLVYTRFYGGNTFVFHLSTYPFTRIDLETGDLQDRLWLSWSRVLIRNVWPPGPLGPITARAARYFGDAKLIIVAPSEDTSDAEAMTYLAQVVDSAISLLLPTDPISEEQEKQQQPNISLHLQFSSPSPFHVKKKIVTLQAGVNRVTRPMDIGPGTWSGFGGQSLEQPPVENKLDLVIQPLRKLRGLVKDMCVYGYEISLDFLDEVGLVCVDKAKRTPTPAEHYHSRASTKTNAESGVPTPQYQLEAMGWTFFKAMERSKRSDRSGTTPSPTPTTKSTGTNRVIRIPSQYGIGPWSP</sequence>
<feature type="region of interest" description="Disordered" evidence="1">
    <location>
        <begin position="557"/>
        <end position="596"/>
    </location>
</feature>
<comment type="caution">
    <text evidence="2">The sequence shown here is derived from an EMBL/GenBank/DDBJ whole genome shotgun (WGS) entry which is preliminary data.</text>
</comment>
<evidence type="ECO:0000313" key="3">
    <source>
        <dbReference type="Proteomes" id="UP001278500"/>
    </source>
</evidence>
<protein>
    <submittedName>
        <fullName evidence="2">Uncharacterized protein</fullName>
    </submittedName>
</protein>
<reference evidence="2" key="2">
    <citation type="submission" date="2023-06" db="EMBL/GenBank/DDBJ databases">
        <authorList>
            <consortium name="Lawrence Berkeley National Laboratory"/>
            <person name="Haridas S."/>
            <person name="Hensen N."/>
            <person name="Bonometti L."/>
            <person name="Westerberg I."/>
            <person name="Brannstrom I.O."/>
            <person name="Guillou S."/>
            <person name="Cros-Aarteil S."/>
            <person name="Calhoun S."/>
            <person name="Kuo A."/>
            <person name="Mondo S."/>
            <person name="Pangilinan J."/>
            <person name="Riley R."/>
            <person name="Labutti K."/>
            <person name="Andreopoulos B."/>
            <person name="Lipzen A."/>
            <person name="Chen C."/>
            <person name="Yanf M."/>
            <person name="Daum C."/>
            <person name="Ng V."/>
            <person name="Clum A."/>
            <person name="Steindorff A."/>
            <person name="Ohm R."/>
            <person name="Martin F."/>
            <person name="Silar P."/>
            <person name="Natvig D."/>
            <person name="Lalanne C."/>
            <person name="Gautier V."/>
            <person name="Ament-Velasquez S.L."/>
            <person name="Kruys A."/>
            <person name="Hutchinson M.I."/>
            <person name="Powell A.J."/>
            <person name="Barry K."/>
            <person name="Miller A.N."/>
            <person name="Grigoriev I.V."/>
            <person name="Debuchy R."/>
            <person name="Gladieux P."/>
            <person name="Thoren M.H."/>
            <person name="Johannesson H."/>
        </authorList>
    </citation>
    <scope>NUCLEOTIDE SEQUENCE</scope>
    <source>
        <strain evidence="2">CBS 560.94</strain>
    </source>
</reference>
<evidence type="ECO:0000313" key="2">
    <source>
        <dbReference type="EMBL" id="KAK3343209.1"/>
    </source>
</evidence>
<name>A0AAE0MQY6_9PEZI</name>
<accession>A0AAE0MQY6</accession>
<keyword evidence="3" id="KW-1185">Reference proteome</keyword>
<organism evidence="2 3">
    <name type="scientific">Neurospora tetraspora</name>
    <dbReference type="NCBI Taxonomy" id="94610"/>
    <lineage>
        <taxon>Eukaryota</taxon>
        <taxon>Fungi</taxon>
        <taxon>Dikarya</taxon>
        <taxon>Ascomycota</taxon>
        <taxon>Pezizomycotina</taxon>
        <taxon>Sordariomycetes</taxon>
        <taxon>Sordariomycetidae</taxon>
        <taxon>Sordariales</taxon>
        <taxon>Sordariaceae</taxon>
        <taxon>Neurospora</taxon>
    </lineage>
</organism>
<evidence type="ECO:0000256" key="1">
    <source>
        <dbReference type="SAM" id="MobiDB-lite"/>
    </source>
</evidence>
<proteinExistence type="predicted"/>